<evidence type="ECO:0000313" key="3">
    <source>
        <dbReference type="Proteomes" id="UP000660862"/>
    </source>
</evidence>
<evidence type="ECO:0000313" key="2">
    <source>
        <dbReference type="EMBL" id="GGG91173.1"/>
    </source>
</evidence>
<name>A0A917MC09_9SPHI</name>
<reference evidence="2" key="1">
    <citation type="journal article" date="2014" name="Int. J. Syst. Evol. Microbiol.">
        <title>Complete genome sequence of Corynebacterium casei LMG S-19264T (=DSM 44701T), isolated from a smear-ripened cheese.</title>
        <authorList>
            <consortium name="US DOE Joint Genome Institute (JGI-PGF)"/>
            <person name="Walter F."/>
            <person name="Albersmeier A."/>
            <person name="Kalinowski J."/>
            <person name="Ruckert C."/>
        </authorList>
    </citation>
    <scope>NUCLEOTIDE SEQUENCE</scope>
    <source>
        <strain evidence="2">CGMCC 1.12195</strain>
    </source>
</reference>
<accession>A0A917MC09</accession>
<keyword evidence="3" id="KW-1185">Reference proteome</keyword>
<gene>
    <name evidence="2" type="ORF">GCM10007415_27170</name>
</gene>
<dbReference type="Pfam" id="PF14470">
    <property type="entry name" value="bPH_3"/>
    <property type="match status" value="1"/>
</dbReference>
<dbReference type="Proteomes" id="UP000660862">
    <property type="component" value="Unassembled WGS sequence"/>
</dbReference>
<proteinExistence type="predicted"/>
<comment type="caution">
    <text evidence="2">The sequence shown here is derived from an EMBL/GenBank/DDBJ whole genome shotgun (WGS) entry which is preliminary data.</text>
</comment>
<sequence length="192" mass="21841">MQPLGDMMNIDRYINDGQDPKVVEKLLLKLQDMLATGEQVLYVAVQKMPAMTLFPDSIAMTDKRVFFCRSTKLGFATDFSMFSWSDVLDISFKEGILGAKWFLTSKEGDSLEMKHIPKSQARKLYQWGNEALEKRQVSETGGMEGPHLKIASVAEPDDPLSGKLKKLKLLFEQQLITQEEYENKKSELLSQL</sequence>
<reference evidence="2" key="2">
    <citation type="submission" date="2020-09" db="EMBL/GenBank/DDBJ databases">
        <authorList>
            <person name="Sun Q."/>
            <person name="Zhou Y."/>
        </authorList>
    </citation>
    <scope>NUCLEOTIDE SEQUENCE</scope>
    <source>
        <strain evidence="2">CGMCC 1.12195</strain>
    </source>
</reference>
<protein>
    <recommendedName>
        <fullName evidence="1">YokE-like PH domain-containing protein</fullName>
    </recommendedName>
</protein>
<evidence type="ECO:0000259" key="1">
    <source>
        <dbReference type="Pfam" id="PF14470"/>
    </source>
</evidence>
<organism evidence="2 3">
    <name type="scientific">Parapedobacter pyrenivorans</name>
    <dbReference type="NCBI Taxonomy" id="1305674"/>
    <lineage>
        <taxon>Bacteria</taxon>
        <taxon>Pseudomonadati</taxon>
        <taxon>Bacteroidota</taxon>
        <taxon>Sphingobacteriia</taxon>
        <taxon>Sphingobacteriales</taxon>
        <taxon>Sphingobacteriaceae</taxon>
        <taxon>Parapedobacter</taxon>
    </lineage>
</organism>
<dbReference type="AlphaFoldDB" id="A0A917MC09"/>
<dbReference type="InterPro" id="IPR039519">
    <property type="entry name" value="YokE-like_PH"/>
</dbReference>
<feature type="domain" description="YokE-like PH" evidence="1">
    <location>
        <begin position="35"/>
        <end position="126"/>
    </location>
</feature>
<dbReference type="EMBL" id="BMER01000002">
    <property type="protein sequence ID" value="GGG91173.1"/>
    <property type="molecule type" value="Genomic_DNA"/>
</dbReference>